<dbReference type="Proteomes" id="UP000285138">
    <property type="component" value="Unassembled WGS sequence"/>
</dbReference>
<comment type="subcellular location">
    <subcellularLocation>
        <location evidence="10">Cytoplasm</location>
    </subcellularLocation>
</comment>
<comment type="catalytic activity">
    <reaction evidence="9 10">
        <text>L-glutamine + H2O = L-glutamate + NH4(+)</text>
        <dbReference type="Rhea" id="RHEA:15889"/>
        <dbReference type="ChEBI" id="CHEBI:15377"/>
        <dbReference type="ChEBI" id="CHEBI:28938"/>
        <dbReference type="ChEBI" id="CHEBI:29985"/>
        <dbReference type="ChEBI" id="CHEBI:58359"/>
        <dbReference type="EC" id="3.5.1.2"/>
    </reaction>
</comment>
<dbReference type="UniPathway" id="UPA00031">
    <property type="reaction ID" value="UER00010"/>
</dbReference>
<keyword evidence="10" id="KW-0963">Cytoplasm</keyword>
<keyword evidence="4 10" id="KW-0378">Hydrolase</keyword>
<comment type="pathway">
    <text evidence="1 10">Amino-acid biosynthesis; L-histidine biosynthesis; L-histidine from 5-phospho-alpha-D-ribose 1-diphosphate: step 5/9.</text>
</comment>
<evidence type="ECO:0000256" key="9">
    <source>
        <dbReference type="ARBA" id="ARBA00049534"/>
    </source>
</evidence>
<comment type="subunit">
    <text evidence="2 10">Heterodimer of HisH and HisF.</text>
</comment>
<dbReference type="PANTHER" id="PTHR42701">
    <property type="entry name" value="IMIDAZOLE GLYCEROL PHOSPHATE SYNTHASE SUBUNIT HISH"/>
    <property type="match status" value="1"/>
</dbReference>
<name>A0A424YBA9_9FIRM</name>
<dbReference type="PIRSF" id="PIRSF000495">
    <property type="entry name" value="Amidotransf_hisH"/>
    <property type="match status" value="1"/>
</dbReference>
<proteinExistence type="inferred from homology"/>
<dbReference type="Pfam" id="PF00117">
    <property type="entry name" value="GATase"/>
    <property type="match status" value="1"/>
</dbReference>
<gene>
    <name evidence="10 13" type="primary">hisH</name>
    <name evidence="13" type="ORF">D5R97_09005</name>
</gene>
<evidence type="ECO:0000256" key="7">
    <source>
        <dbReference type="ARBA" id="ARBA00023239"/>
    </source>
</evidence>
<keyword evidence="5 10" id="KW-0315">Glutamine amidotransferase</keyword>
<feature type="active site" evidence="10 11">
    <location>
        <position position="186"/>
    </location>
</feature>
<dbReference type="EC" id="3.5.1.2" evidence="10"/>
<dbReference type="EMBL" id="QZAA01000240">
    <property type="protein sequence ID" value="RQD73704.1"/>
    <property type="molecule type" value="Genomic_DNA"/>
</dbReference>
<dbReference type="InterPro" id="IPR010139">
    <property type="entry name" value="Imidazole-glycPsynth_HisH"/>
</dbReference>
<organism evidence="13 14">
    <name type="scientific">Candidatus Syntrophonatronum acetioxidans</name>
    <dbReference type="NCBI Taxonomy" id="1795816"/>
    <lineage>
        <taxon>Bacteria</taxon>
        <taxon>Bacillati</taxon>
        <taxon>Bacillota</taxon>
        <taxon>Clostridia</taxon>
        <taxon>Eubacteriales</taxon>
        <taxon>Syntrophomonadaceae</taxon>
        <taxon>Candidatus Syntrophonatronum</taxon>
    </lineage>
</organism>
<evidence type="ECO:0000256" key="10">
    <source>
        <dbReference type="HAMAP-Rule" id="MF_00278"/>
    </source>
</evidence>
<dbReference type="InterPro" id="IPR029062">
    <property type="entry name" value="Class_I_gatase-like"/>
</dbReference>
<accession>A0A424YBA9</accession>
<evidence type="ECO:0000259" key="12">
    <source>
        <dbReference type="Pfam" id="PF00117"/>
    </source>
</evidence>
<keyword evidence="3 10" id="KW-0028">Amino-acid biosynthesis</keyword>
<dbReference type="Gene3D" id="3.40.50.880">
    <property type="match status" value="1"/>
</dbReference>
<dbReference type="GO" id="GO:0016829">
    <property type="term" value="F:lyase activity"/>
    <property type="evidence" value="ECO:0007669"/>
    <property type="project" value="UniProtKB-KW"/>
</dbReference>
<protein>
    <recommendedName>
        <fullName evidence="10">Imidazole glycerol phosphate synthase subunit HisH</fullName>
        <ecNumber evidence="10">4.3.2.10</ecNumber>
    </recommendedName>
    <alternativeName>
        <fullName evidence="10">IGP synthase glutaminase subunit</fullName>
        <ecNumber evidence="10">3.5.1.2</ecNumber>
    </alternativeName>
    <alternativeName>
        <fullName evidence="10">IGP synthase subunit HisH</fullName>
    </alternativeName>
    <alternativeName>
        <fullName evidence="10">ImGP synthase subunit HisH</fullName>
        <shortName evidence="10">IGPS subunit HisH</shortName>
    </alternativeName>
</protein>
<evidence type="ECO:0000313" key="13">
    <source>
        <dbReference type="EMBL" id="RQD73704.1"/>
    </source>
</evidence>
<dbReference type="AlphaFoldDB" id="A0A424YBA9"/>
<evidence type="ECO:0000256" key="11">
    <source>
        <dbReference type="PIRSR" id="PIRSR000495-1"/>
    </source>
</evidence>
<sequence>MIAIVDYGMGNLQSVQNGFARMGYKTFVTDLPEDVRRAEGIILPGVGAFGQAVVNLKEKGLGEAVKRRAGEGAPLLGICLGLQLLLESSQESSQEKGGGLGLMPGKVIRFQGDLKIPHMGWNRLKIVKEDPLLKGITNGDYFYFVHSYYAQPEEGEKVLGLVEYGKEVPAVVRGEPLIYGVQFHPEKSSQKGLKILANFGELVEKWK</sequence>
<evidence type="ECO:0000313" key="14">
    <source>
        <dbReference type="Proteomes" id="UP000285138"/>
    </source>
</evidence>
<keyword evidence="6 10" id="KW-0368">Histidine biosynthesis</keyword>
<dbReference type="NCBIfam" id="TIGR01855">
    <property type="entry name" value="IMP_synth_hisH"/>
    <property type="match status" value="1"/>
</dbReference>
<dbReference type="CDD" id="cd01748">
    <property type="entry name" value="GATase1_IGP_Synthase"/>
    <property type="match status" value="1"/>
</dbReference>
<evidence type="ECO:0000256" key="1">
    <source>
        <dbReference type="ARBA" id="ARBA00005091"/>
    </source>
</evidence>
<dbReference type="EC" id="4.3.2.10" evidence="10"/>
<keyword evidence="7 10" id="KW-0456">Lyase</keyword>
<dbReference type="PROSITE" id="PS51273">
    <property type="entry name" value="GATASE_TYPE_1"/>
    <property type="match status" value="1"/>
</dbReference>
<evidence type="ECO:0000256" key="2">
    <source>
        <dbReference type="ARBA" id="ARBA00011152"/>
    </source>
</evidence>
<comment type="function">
    <text evidence="10">IGPS catalyzes the conversion of PRFAR and glutamine to IGP, AICAR and glutamate. The HisH subunit catalyzes the hydrolysis of glutamine to glutamate and ammonia as part of the synthesis of IGP and AICAR. The resulting ammonia molecule is channeled to the active site of HisF.</text>
</comment>
<feature type="active site" evidence="10 11">
    <location>
        <position position="184"/>
    </location>
</feature>
<evidence type="ECO:0000256" key="4">
    <source>
        <dbReference type="ARBA" id="ARBA00022801"/>
    </source>
</evidence>
<reference evidence="13 14" key="1">
    <citation type="submission" date="2018-08" db="EMBL/GenBank/DDBJ databases">
        <title>The metabolism and importance of syntrophic acetate oxidation coupled to methane or sulfide production in haloalkaline environments.</title>
        <authorList>
            <person name="Timmers P.H.A."/>
            <person name="Vavourakis C.D."/>
            <person name="Sorokin D.Y."/>
            <person name="Sinninghe Damste J.S."/>
            <person name="Muyzer G."/>
            <person name="Stams A.J.M."/>
            <person name="Plugge C.M."/>
        </authorList>
    </citation>
    <scope>NUCLEOTIDE SEQUENCE [LARGE SCALE GENOMIC DNA]</scope>
    <source>
        <strain evidence="13">MSAO_Bac1</strain>
    </source>
</reference>
<evidence type="ECO:0000256" key="3">
    <source>
        <dbReference type="ARBA" id="ARBA00022605"/>
    </source>
</evidence>
<dbReference type="HAMAP" id="MF_00278">
    <property type="entry name" value="HisH"/>
    <property type="match status" value="1"/>
</dbReference>
<feature type="domain" description="Glutamine amidotransferase" evidence="12">
    <location>
        <begin position="4"/>
        <end position="199"/>
    </location>
</feature>
<dbReference type="GO" id="GO:0000107">
    <property type="term" value="F:imidazoleglycerol-phosphate synthase activity"/>
    <property type="evidence" value="ECO:0007669"/>
    <property type="project" value="UniProtKB-UniRule"/>
</dbReference>
<dbReference type="GO" id="GO:0004359">
    <property type="term" value="F:glutaminase activity"/>
    <property type="evidence" value="ECO:0007669"/>
    <property type="project" value="UniProtKB-EC"/>
</dbReference>
<dbReference type="GO" id="GO:0005737">
    <property type="term" value="C:cytoplasm"/>
    <property type="evidence" value="ECO:0007669"/>
    <property type="project" value="UniProtKB-SubCell"/>
</dbReference>
<comment type="catalytic activity">
    <reaction evidence="8 10">
        <text>5-[(5-phospho-1-deoxy-D-ribulos-1-ylimino)methylamino]-1-(5-phospho-beta-D-ribosyl)imidazole-4-carboxamide + L-glutamine = D-erythro-1-(imidazol-4-yl)glycerol 3-phosphate + 5-amino-1-(5-phospho-beta-D-ribosyl)imidazole-4-carboxamide + L-glutamate + H(+)</text>
        <dbReference type="Rhea" id="RHEA:24793"/>
        <dbReference type="ChEBI" id="CHEBI:15378"/>
        <dbReference type="ChEBI" id="CHEBI:29985"/>
        <dbReference type="ChEBI" id="CHEBI:58278"/>
        <dbReference type="ChEBI" id="CHEBI:58359"/>
        <dbReference type="ChEBI" id="CHEBI:58475"/>
        <dbReference type="ChEBI" id="CHEBI:58525"/>
        <dbReference type="EC" id="4.3.2.10"/>
    </reaction>
</comment>
<evidence type="ECO:0000256" key="6">
    <source>
        <dbReference type="ARBA" id="ARBA00023102"/>
    </source>
</evidence>
<evidence type="ECO:0000256" key="5">
    <source>
        <dbReference type="ARBA" id="ARBA00022962"/>
    </source>
</evidence>
<dbReference type="GO" id="GO:0000105">
    <property type="term" value="P:L-histidine biosynthetic process"/>
    <property type="evidence" value="ECO:0007669"/>
    <property type="project" value="UniProtKB-UniRule"/>
</dbReference>
<feature type="active site" description="Nucleophile" evidence="10 11">
    <location>
        <position position="79"/>
    </location>
</feature>
<comment type="caution">
    <text evidence="13">The sequence shown here is derived from an EMBL/GenBank/DDBJ whole genome shotgun (WGS) entry which is preliminary data.</text>
</comment>
<dbReference type="PANTHER" id="PTHR42701:SF1">
    <property type="entry name" value="IMIDAZOLE GLYCEROL PHOSPHATE SYNTHASE SUBUNIT HISH"/>
    <property type="match status" value="1"/>
</dbReference>
<evidence type="ECO:0000256" key="8">
    <source>
        <dbReference type="ARBA" id="ARBA00047838"/>
    </source>
</evidence>
<dbReference type="SUPFAM" id="SSF52317">
    <property type="entry name" value="Class I glutamine amidotransferase-like"/>
    <property type="match status" value="1"/>
</dbReference>
<dbReference type="InterPro" id="IPR017926">
    <property type="entry name" value="GATASE"/>
</dbReference>